<dbReference type="EMBL" id="JBHUHQ010000015">
    <property type="protein sequence ID" value="MFD2044631.1"/>
    <property type="molecule type" value="Genomic_DNA"/>
</dbReference>
<evidence type="ECO:0000256" key="1">
    <source>
        <dbReference type="SAM" id="Phobius"/>
    </source>
</evidence>
<accession>A0ABW4VZW8</accession>
<gene>
    <name evidence="2" type="ORF">ACFSJF_10165</name>
</gene>
<organism evidence="2 3">
    <name type="scientific">Ornithinibacillus salinisoli</name>
    <dbReference type="NCBI Taxonomy" id="1848459"/>
    <lineage>
        <taxon>Bacteria</taxon>
        <taxon>Bacillati</taxon>
        <taxon>Bacillota</taxon>
        <taxon>Bacilli</taxon>
        <taxon>Bacillales</taxon>
        <taxon>Bacillaceae</taxon>
        <taxon>Ornithinibacillus</taxon>
    </lineage>
</organism>
<reference evidence="3" key="1">
    <citation type="journal article" date="2019" name="Int. J. Syst. Evol. Microbiol.">
        <title>The Global Catalogue of Microorganisms (GCM) 10K type strain sequencing project: providing services to taxonomists for standard genome sequencing and annotation.</title>
        <authorList>
            <consortium name="The Broad Institute Genomics Platform"/>
            <consortium name="The Broad Institute Genome Sequencing Center for Infectious Disease"/>
            <person name="Wu L."/>
            <person name="Ma J."/>
        </authorList>
    </citation>
    <scope>NUCLEOTIDE SEQUENCE [LARGE SCALE GENOMIC DNA]</scope>
    <source>
        <strain evidence="3">R28</strain>
    </source>
</reference>
<name>A0ABW4VZW8_9BACI</name>
<dbReference type="Proteomes" id="UP001597383">
    <property type="component" value="Unassembled WGS sequence"/>
</dbReference>
<feature type="transmembrane region" description="Helical" evidence="1">
    <location>
        <begin position="44"/>
        <end position="65"/>
    </location>
</feature>
<feature type="transmembrane region" description="Helical" evidence="1">
    <location>
        <begin position="12"/>
        <end position="32"/>
    </location>
</feature>
<proteinExistence type="predicted"/>
<keyword evidence="1" id="KW-1133">Transmembrane helix</keyword>
<evidence type="ECO:0000313" key="3">
    <source>
        <dbReference type="Proteomes" id="UP001597383"/>
    </source>
</evidence>
<keyword evidence="3" id="KW-1185">Reference proteome</keyword>
<comment type="caution">
    <text evidence="2">The sequence shown here is derived from an EMBL/GenBank/DDBJ whole genome shotgun (WGS) entry which is preliminary data.</text>
</comment>
<keyword evidence="1" id="KW-0472">Membrane</keyword>
<dbReference type="RefSeq" id="WP_377556134.1">
    <property type="nucleotide sequence ID" value="NZ_JBHUHQ010000015.1"/>
</dbReference>
<evidence type="ECO:0000313" key="2">
    <source>
        <dbReference type="EMBL" id="MFD2044631.1"/>
    </source>
</evidence>
<keyword evidence="1" id="KW-0812">Transmembrane</keyword>
<feature type="transmembrane region" description="Helical" evidence="1">
    <location>
        <begin position="72"/>
        <end position="91"/>
    </location>
</feature>
<protein>
    <submittedName>
        <fullName evidence="2">Uncharacterized protein</fullName>
    </submittedName>
</protein>
<sequence length="284" mass="32212">MKTNRKTQIIGWLLFLFAIGFFCIQMGFMYLQANYEAEYVDNRLFYIINMLFVICLALALWLLLALSNKWKWFGASISVVFILVNVVLLVTSSKDIRLVTSISPNFKQVFSIKENTDTGEAVFYRSYYGILARPKEKLPYQTDGTFQVKWLADDVAVATYKAADDTIHQYVGTYGDRSSGISYYYVGAEVHGLWKGEGVEVLSSQEGITVTQNNQTELFDWEHVVQFGTLAVVLTRENEAVWTIALNENFEVNSNTTSSQTGEISLYRATMGDMEPIILQYAGN</sequence>